<dbReference type="AlphaFoldDB" id="A0A6C0F252"/>
<organism evidence="1">
    <name type="scientific">viral metagenome</name>
    <dbReference type="NCBI Taxonomy" id="1070528"/>
    <lineage>
        <taxon>unclassified sequences</taxon>
        <taxon>metagenomes</taxon>
        <taxon>organismal metagenomes</taxon>
    </lineage>
</organism>
<sequence>MNNEERLNLKKLINQNDCVDNTEHIRSLKHSSQIRDDIVKIQNLKKKHARVKKNEPERFLALCQSQCPFLFNGYTDIFNKVYKDEIDLNIMSNMLDVLKQIEDGKVDQHEGSVMIGKVLKELYVDSALKRCNTIDQNAEREEPVYVESKPISWKQYKQMNDHA</sequence>
<evidence type="ECO:0000313" key="1">
    <source>
        <dbReference type="EMBL" id="QHT34971.1"/>
    </source>
</evidence>
<proteinExistence type="predicted"/>
<dbReference type="EMBL" id="MN739011">
    <property type="protein sequence ID" value="QHT34971.1"/>
    <property type="molecule type" value="Genomic_DNA"/>
</dbReference>
<name>A0A6C0F252_9ZZZZ</name>
<reference evidence="1" key="1">
    <citation type="journal article" date="2020" name="Nature">
        <title>Giant virus diversity and host interactions through global metagenomics.</title>
        <authorList>
            <person name="Schulz F."/>
            <person name="Roux S."/>
            <person name="Paez-Espino D."/>
            <person name="Jungbluth S."/>
            <person name="Walsh D.A."/>
            <person name="Denef V.J."/>
            <person name="McMahon K.D."/>
            <person name="Konstantinidis K.T."/>
            <person name="Eloe-Fadrosh E.A."/>
            <person name="Kyrpides N.C."/>
            <person name="Woyke T."/>
        </authorList>
    </citation>
    <scope>NUCLEOTIDE SEQUENCE</scope>
    <source>
        <strain evidence="1">GVMAG-M-3300009180-1</strain>
    </source>
</reference>
<protein>
    <submittedName>
        <fullName evidence="1">Uncharacterized protein</fullName>
    </submittedName>
</protein>
<accession>A0A6C0F252</accession>